<feature type="chain" id="PRO_5012181215" evidence="1">
    <location>
        <begin position="16"/>
        <end position="142"/>
    </location>
</feature>
<dbReference type="STRING" id="13333.U5D174"/>
<organism evidence="2 3">
    <name type="scientific">Amborella trichopoda</name>
    <dbReference type="NCBI Taxonomy" id="13333"/>
    <lineage>
        <taxon>Eukaryota</taxon>
        <taxon>Viridiplantae</taxon>
        <taxon>Streptophyta</taxon>
        <taxon>Embryophyta</taxon>
        <taxon>Tracheophyta</taxon>
        <taxon>Spermatophyta</taxon>
        <taxon>Magnoliopsida</taxon>
        <taxon>Amborellales</taxon>
        <taxon>Amborellaceae</taxon>
        <taxon>Amborella</taxon>
    </lineage>
</organism>
<feature type="signal peptide" evidence="1">
    <location>
        <begin position="1"/>
        <end position="15"/>
    </location>
</feature>
<name>U5D174_AMBTC</name>
<dbReference type="AlphaFoldDB" id="U5D174"/>
<dbReference type="EMBL" id="KI392069">
    <property type="protein sequence ID" value="ERN19381.1"/>
    <property type="molecule type" value="Genomic_DNA"/>
</dbReference>
<gene>
    <name evidence="2" type="ORF">AMTR_s00069p00139420</name>
</gene>
<keyword evidence="3" id="KW-1185">Reference proteome</keyword>
<reference evidence="3" key="1">
    <citation type="journal article" date="2013" name="Science">
        <title>The Amborella genome and the evolution of flowering plants.</title>
        <authorList>
            <consortium name="Amborella Genome Project"/>
        </authorList>
    </citation>
    <scope>NUCLEOTIDE SEQUENCE [LARGE SCALE GENOMIC DNA]</scope>
</reference>
<dbReference type="Gramene" id="ERN19381">
    <property type="protein sequence ID" value="ERN19381"/>
    <property type="gene ID" value="AMTR_s00069p00139420"/>
</dbReference>
<evidence type="ECO:0000313" key="3">
    <source>
        <dbReference type="Proteomes" id="UP000017836"/>
    </source>
</evidence>
<proteinExistence type="predicted"/>
<keyword evidence="1" id="KW-0732">Signal</keyword>
<dbReference type="HOGENOM" id="CLU_1818415_0_0_1"/>
<dbReference type="Proteomes" id="UP000017836">
    <property type="component" value="Unassembled WGS sequence"/>
</dbReference>
<dbReference type="eggNOG" id="KOG0686">
    <property type="taxonomic scope" value="Eukaryota"/>
</dbReference>
<sequence length="142" mass="16210">MALLFFLLQSSVVWRRDVCCPQELLARHVRSRFKAHVAACLGWLRCCEHQVLLIMVLEADGSTEMIDTHCFGGIDHNCLEVIVNGERLDVGAYAFLYSKCTKILRHLFIARHCDNLIAQTEAIRMAYDALKKGRMPNYLGKL</sequence>
<evidence type="ECO:0000256" key="1">
    <source>
        <dbReference type="SAM" id="SignalP"/>
    </source>
</evidence>
<accession>U5D174</accession>
<protein>
    <submittedName>
        <fullName evidence="2">Uncharacterized protein</fullName>
    </submittedName>
</protein>
<dbReference type="Gene3D" id="1.25.40.570">
    <property type="match status" value="1"/>
</dbReference>
<evidence type="ECO:0000313" key="2">
    <source>
        <dbReference type="EMBL" id="ERN19381.1"/>
    </source>
</evidence>